<dbReference type="GO" id="GO:0008556">
    <property type="term" value="F:P-type potassium transmembrane transporter activity"/>
    <property type="evidence" value="ECO:0007669"/>
    <property type="project" value="InterPro"/>
</dbReference>
<dbReference type="Proteomes" id="UP000198583">
    <property type="component" value="Unassembled WGS sequence"/>
</dbReference>
<accession>A0A1I6DBG3</accession>
<feature type="transmembrane region" description="Helical" evidence="1">
    <location>
        <begin position="6"/>
        <end position="28"/>
    </location>
</feature>
<dbReference type="RefSeq" id="WP_093588764.1">
    <property type="nucleotide sequence ID" value="NZ_FOYL01000002.1"/>
</dbReference>
<dbReference type="AlphaFoldDB" id="A0A1I6DBG3"/>
<dbReference type="NCBIfam" id="TIGR02115">
    <property type="entry name" value="potass_kdpF"/>
    <property type="match status" value="1"/>
</dbReference>
<keyword evidence="1" id="KW-0812">Transmembrane</keyword>
<protein>
    <submittedName>
        <fullName evidence="2">K+-transporting ATPase, KdpF subunit</fullName>
    </submittedName>
</protein>
<proteinExistence type="predicted"/>
<keyword evidence="1" id="KW-1133">Transmembrane helix</keyword>
<evidence type="ECO:0000313" key="3">
    <source>
        <dbReference type="Proteomes" id="UP000198583"/>
    </source>
</evidence>
<dbReference type="InterPro" id="IPR011726">
    <property type="entry name" value="KdpF"/>
</dbReference>
<sequence>MSGTGLVANVIAGVIALALIVYLFIALIRPEKF</sequence>
<dbReference type="EMBL" id="FOYL01000002">
    <property type="protein sequence ID" value="SFR02796.1"/>
    <property type="molecule type" value="Genomic_DNA"/>
</dbReference>
<name>A0A1I6DBG3_9PSEU</name>
<keyword evidence="1" id="KW-0472">Membrane</keyword>
<dbReference type="STRING" id="84724.SAMN04488564_102180"/>
<organism evidence="2 3">
    <name type="scientific">Lentzea waywayandensis</name>
    <dbReference type="NCBI Taxonomy" id="84724"/>
    <lineage>
        <taxon>Bacteria</taxon>
        <taxon>Bacillati</taxon>
        <taxon>Actinomycetota</taxon>
        <taxon>Actinomycetes</taxon>
        <taxon>Pseudonocardiales</taxon>
        <taxon>Pseudonocardiaceae</taxon>
        <taxon>Lentzea</taxon>
    </lineage>
</organism>
<reference evidence="3" key="1">
    <citation type="submission" date="2016-10" db="EMBL/GenBank/DDBJ databases">
        <authorList>
            <person name="Varghese N."/>
            <person name="Submissions S."/>
        </authorList>
    </citation>
    <scope>NUCLEOTIDE SEQUENCE [LARGE SCALE GENOMIC DNA]</scope>
    <source>
        <strain evidence="3">DSM 44232</strain>
    </source>
</reference>
<dbReference type="Pfam" id="PF09604">
    <property type="entry name" value="Potass_KdpF"/>
    <property type="match status" value="1"/>
</dbReference>
<evidence type="ECO:0000313" key="2">
    <source>
        <dbReference type="EMBL" id="SFR02796.1"/>
    </source>
</evidence>
<dbReference type="OrthoDB" id="3636479at2"/>
<keyword evidence="3" id="KW-1185">Reference proteome</keyword>
<dbReference type="GO" id="GO:0005886">
    <property type="term" value="C:plasma membrane"/>
    <property type="evidence" value="ECO:0007669"/>
    <property type="project" value="InterPro"/>
</dbReference>
<gene>
    <name evidence="2" type="ORF">SAMN04488564_102180</name>
</gene>
<evidence type="ECO:0000256" key="1">
    <source>
        <dbReference type="SAM" id="Phobius"/>
    </source>
</evidence>